<feature type="domain" description="Dof-type" evidence="11">
    <location>
        <begin position="68"/>
        <end position="122"/>
    </location>
</feature>
<evidence type="ECO:0000256" key="10">
    <source>
        <dbReference type="SAM" id="MobiDB-lite"/>
    </source>
</evidence>
<comment type="subcellular location">
    <subcellularLocation>
        <location evidence="8 9">Nucleus</location>
    </subcellularLocation>
</comment>
<dbReference type="GO" id="GO:0008270">
    <property type="term" value="F:zinc ion binding"/>
    <property type="evidence" value="ECO:0007669"/>
    <property type="project" value="UniProtKB-KW"/>
</dbReference>
<dbReference type="InterPro" id="IPR003851">
    <property type="entry name" value="Znf_Dof"/>
</dbReference>
<name>A0A9Q1KQQ4_9CARY</name>
<keyword evidence="7 8" id="KW-0539">Nucleus</keyword>
<evidence type="ECO:0000256" key="5">
    <source>
        <dbReference type="ARBA" id="ARBA00023125"/>
    </source>
</evidence>
<dbReference type="GO" id="GO:0005634">
    <property type="term" value="C:nucleus"/>
    <property type="evidence" value="ECO:0007669"/>
    <property type="project" value="UniProtKB-SubCell"/>
</dbReference>
<dbReference type="GO" id="GO:0003677">
    <property type="term" value="F:DNA binding"/>
    <property type="evidence" value="ECO:0007669"/>
    <property type="project" value="UniProtKB-UniRule"/>
</dbReference>
<dbReference type="PROSITE" id="PS01361">
    <property type="entry name" value="ZF_DOF_1"/>
    <property type="match status" value="1"/>
</dbReference>
<evidence type="ECO:0000256" key="2">
    <source>
        <dbReference type="ARBA" id="ARBA00022771"/>
    </source>
</evidence>
<dbReference type="PANTHER" id="PTHR31992">
    <property type="entry name" value="DOF ZINC FINGER PROTEIN DOF1.4-RELATED"/>
    <property type="match status" value="1"/>
</dbReference>
<gene>
    <name evidence="12" type="ORF">Cgig2_004151</name>
</gene>
<dbReference type="GO" id="GO:0003700">
    <property type="term" value="F:DNA-binding transcription factor activity"/>
    <property type="evidence" value="ECO:0007669"/>
    <property type="project" value="UniProtKB-UniRule"/>
</dbReference>
<evidence type="ECO:0000313" key="12">
    <source>
        <dbReference type="EMBL" id="KAJ8449096.1"/>
    </source>
</evidence>
<feature type="region of interest" description="Disordered" evidence="10">
    <location>
        <begin position="113"/>
        <end position="158"/>
    </location>
</feature>
<keyword evidence="13" id="KW-1185">Reference proteome</keyword>
<dbReference type="Pfam" id="PF02701">
    <property type="entry name" value="Zn_ribbon_Dof"/>
    <property type="match status" value="1"/>
</dbReference>
<dbReference type="PANTHER" id="PTHR31992:SF159">
    <property type="entry name" value="DOF ZINC FINGER PROTEIN"/>
    <property type="match status" value="1"/>
</dbReference>
<reference evidence="12" key="1">
    <citation type="submission" date="2022-04" db="EMBL/GenBank/DDBJ databases">
        <title>Carnegiea gigantea Genome sequencing and assembly v2.</title>
        <authorList>
            <person name="Copetti D."/>
            <person name="Sanderson M.J."/>
            <person name="Burquez A."/>
            <person name="Wojciechowski M.F."/>
        </authorList>
    </citation>
    <scope>NUCLEOTIDE SEQUENCE</scope>
    <source>
        <strain evidence="12">SGP5-SGP5p</strain>
        <tissue evidence="12">Aerial part</tissue>
    </source>
</reference>
<keyword evidence="4 9" id="KW-0805">Transcription regulation</keyword>
<evidence type="ECO:0000256" key="6">
    <source>
        <dbReference type="ARBA" id="ARBA00023163"/>
    </source>
</evidence>
<sequence>MAHSSLQVCMDSSDWLQGTLSEDISTGLDSSSSPSGGDCMLAAACSSRAGGPAPLMERRLRPQHDQNLKCPRCDSTHTKFCYYNNYSLSQPRYFCKTCRRYWTKGGTLRNIPVGGGCRKNKKSSSKKSSNDHQTLGSQGSITAIGSSSSGNPTDLHLSTFPQVQFPPHLAHLIGAQMSLGGGADFMEGSGSLIRPIDFMESKYEALMGGTQGHDFLGSGINGGGSDQFGVLGGIGDHHGYNGMSSAPFGVTSSDIHEGHYSSGIGFMDHRLLLPYDHHGNHDQHNHHQSGLMDVKPNPKLLSLEWQDQGCTSDAHGKDTSFGYNVNGGGTLGSWSGMMTGFQPSTTNSLV</sequence>
<evidence type="ECO:0000313" key="13">
    <source>
        <dbReference type="Proteomes" id="UP001153076"/>
    </source>
</evidence>
<evidence type="ECO:0000259" key="11">
    <source>
        <dbReference type="PROSITE" id="PS50884"/>
    </source>
</evidence>
<evidence type="ECO:0000256" key="4">
    <source>
        <dbReference type="ARBA" id="ARBA00023015"/>
    </source>
</evidence>
<organism evidence="12 13">
    <name type="scientific">Carnegiea gigantea</name>
    <dbReference type="NCBI Taxonomy" id="171969"/>
    <lineage>
        <taxon>Eukaryota</taxon>
        <taxon>Viridiplantae</taxon>
        <taxon>Streptophyta</taxon>
        <taxon>Embryophyta</taxon>
        <taxon>Tracheophyta</taxon>
        <taxon>Spermatophyta</taxon>
        <taxon>Magnoliopsida</taxon>
        <taxon>eudicotyledons</taxon>
        <taxon>Gunneridae</taxon>
        <taxon>Pentapetalae</taxon>
        <taxon>Caryophyllales</taxon>
        <taxon>Cactineae</taxon>
        <taxon>Cactaceae</taxon>
        <taxon>Cactoideae</taxon>
        <taxon>Echinocereeae</taxon>
        <taxon>Carnegiea</taxon>
    </lineage>
</organism>
<proteinExistence type="predicted"/>
<comment type="caution">
    <text evidence="12">The sequence shown here is derived from an EMBL/GenBank/DDBJ whole genome shotgun (WGS) entry which is preliminary data.</text>
</comment>
<evidence type="ECO:0000256" key="8">
    <source>
        <dbReference type="PROSITE-ProRule" id="PRU00071"/>
    </source>
</evidence>
<dbReference type="AlphaFoldDB" id="A0A9Q1KQQ4"/>
<evidence type="ECO:0000256" key="1">
    <source>
        <dbReference type="ARBA" id="ARBA00022723"/>
    </source>
</evidence>
<dbReference type="OrthoDB" id="1927254at2759"/>
<keyword evidence="3 9" id="KW-0862">Zinc</keyword>
<dbReference type="Proteomes" id="UP001153076">
    <property type="component" value="Unassembled WGS sequence"/>
</dbReference>
<keyword evidence="2 8" id="KW-0863">Zinc-finger</keyword>
<dbReference type="EMBL" id="JAKOGI010000025">
    <property type="protein sequence ID" value="KAJ8449096.1"/>
    <property type="molecule type" value="Genomic_DNA"/>
</dbReference>
<evidence type="ECO:0000256" key="7">
    <source>
        <dbReference type="ARBA" id="ARBA00023242"/>
    </source>
</evidence>
<accession>A0A9Q1KQQ4</accession>
<keyword evidence="1 9" id="KW-0479">Metal-binding</keyword>
<evidence type="ECO:0000256" key="9">
    <source>
        <dbReference type="RuleBase" id="RU369094"/>
    </source>
</evidence>
<protein>
    <recommendedName>
        <fullName evidence="9">Dof zinc finger protein</fullName>
    </recommendedName>
</protein>
<feature type="compositionally biased region" description="Low complexity" evidence="10">
    <location>
        <begin position="136"/>
        <end position="150"/>
    </location>
</feature>
<evidence type="ECO:0000256" key="3">
    <source>
        <dbReference type="ARBA" id="ARBA00022833"/>
    </source>
</evidence>
<keyword evidence="5 8" id="KW-0238">DNA-binding</keyword>
<dbReference type="InterPro" id="IPR045174">
    <property type="entry name" value="Dof"/>
</dbReference>
<dbReference type="PROSITE" id="PS50884">
    <property type="entry name" value="ZF_DOF_2"/>
    <property type="match status" value="1"/>
</dbReference>
<comment type="function">
    <text evidence="9">Transcription factor that binds specifically to a 5'-AA[AG]G-3' consensus core sequence.</text>
</comment>
<keyword evidence="6 9" id="KW-0804">Transcription</keyword>